<reference evidence="5" key="1">
    <citation type="submission" date="2021-02" db="EMBL/GenBank/DDBJ databases">
        <authorList>
            <person name="Dougan E. K."/>
            <person name="Rhodes N."/>
            <person name="Thang M."/>
            <person name="Chan C."/>
        </authorList>
    </citation>
    <scope>NUCLEOTIDE SEQUENCE</scope>
</reference>
<dbReference type="PANTHER" id="PTHR10288">
    <property type="entry name" value="KH DOMAIN CONTAINING RNA BINDING PROTEIN"/>
    <property type="match status" value="1"/>
</dbReference>
<gene>
    <name evidence="5" type="primary">BTR1</name>
    <name evidence="5" type="ORF">SNAT2548_LOCUS22063</name>
</gene>
<dbReference type="GO" id="GO:0003723">
    <property type="term" value="F:RNA binding"/>
    <property type="evidence" value="ECO:0007669"/>
    <property type="project" value="UniProtKB-UniRule"/>
</dbReference>
<dbReference type="OrthoDB" id="441329at2759"/>
<dbReference type="SUPFAM" id="SSF54791">
    <property type="entry name" value="Eukaryotic type KH-domain (KH-domain type I)"/>
    <property type="match status" value="2"/>
</dbReference>
<accession>A0A812QVE8</accession>
<dbReference type="InterPro" id="IPR036612">
    <property type="entry name" value="KH_dom_type_1_sf"/>
</dbReference>
<feature type="region of interest" description="Disordered" evidence="3">
    <location>
        <begin position="1"/>
        <end position="84"/>
    </location>
</feature>
<dbReference type="Gene3D" id="3.30.1370.10">
    <property type="entry name" value="K Homology domain, type 1"/>
    <property type="match status" value="2"/>
</dbReference>
<dbReference type="EMBL" id="CAJNDS010002274">
    <property type="protein sequence ID" value="CAE7405586.1"/>
    <property type="molecule type" value="Genomic_DNA"/>
</dbReference>
<evidence type="ECO:0000256" key="1">
    <source>
        <dbReference type="ARBA" id="ARBA00022737"/>
    </source>
</evidence>
<comment type="caution">
    <text evidence="5">The sequence shown here is derived from an EMBL/GenBank/DDBJ whole genome shotgun (WGS) entry which is preliminary data.</text>
</comment>
<feature type="region of interest" description="Disordered" evidence="3">
    <location>
        <begin position="205"/>
        <end position="238"/>
    </location>
</feature>
<protein>
    <submittedName>
        <fullName evidence="5">BTR1 protein</fullName>
    </submittedName>
</protein>
<feature type="compositionally biased region" description="Basic and acidic residues" evidence="3">
    <location>
        <begin position="52"/>
        <end position="80"/>
    </location>
</feature>
<evidence type="ECO:0000313" key="6">
    <source>
        <dbReference type="Proteomes" id="UP000604046"/>
    </source>
</evidence>
<keyword evidence="1" id="KW-0677">Repeat</keyword>
<keyword evidence="6" id="KW-1185">Reference proteome</keyword>
<dbReference type="Proteomes" id="UP000604046">
    <property type="component" value="Unassembled WGS sequence"/>
</dbReference>
<dbReference type="Pfam" id="PF00013">
    <property type="entry name" value="KH_1"/>
    <property type="match status" value="2"/>
</dbReference>
<dbReference type="SMART" id="SM00322">
    <property type="entry name" value="KH"/>
    <property type="match status" value="2"/>
</dbReference>
<evidence type="ECO:0000259" key="4">
    <source>
        <dbReference type="SMART" id="SM00322"/>
    </source>
</evidence>
<feature type="domain" description="K Homology" evidence="4">
    <location>
        <begin position="80"/>
        <end position="145"/>
    </location>
</feature>
<feature type="compositionally biased region" description="Basic and acidic residues" evidence="3">
    <location>
        <begin position="153"/>
        <end position="167"/>
    </location>
</feature>
<evidence type="ECO:0000313" key="5">
    <source>
        <dbReference type="EMBL" id="CAE7405586.1"/>
    </source>
</evidence>
<feature type="compositionally biased region" description="Basic and acidic residues" evidence="3">
    <location>
        <begin position="205"/>
        <end position="222"/>
    </location>
</feature>
<organism evidence="5 6">
    <name type="scientific">Symbiodinium natans</name>
    <dbReference type="NCBI Taxonomy" id="878477"/>
    <lineage>
        <taxon>Eukaryota</taxon>
        <taxon>Sar</taxon>
        <taxon>Alveolata</taxon>
        <taxon>Dinophyceae</taxon>
        <taxon>Suessiales</taxon>
        <taxon>Symbiodiniaceae</taxon>
        <taxon>Symbiodinium</taxon>
    </lineage>
</organism>
<evidence type="ECO:0000256" key="2">
    <source>
        <dbReference type="PROSITE-ProRule" id="PRU00117"/>
    </source>
</evidence>
<dbReference type="InterPro" id="IPR004088">
    <property type="entry name" value="KH_dom_type_1"/>
</dbReference>
<dbReference type="AlphaFoldDB" id="A0A812QVE8"/>
<sequence>MRRSRSRGYPEDEGRTRARLRRRPPSMSPVYRSPPRRRRRRGYGQGRHRRDAFRDDSRDSQESRDARLVPRNRSPREGAKTSHRILTVLPEEVGKVLGRKGETVRIIEKDSGAKVELDKAQGKVEIFGSLEEQDKALELLLAEVHWAQAEDGTVLKDEPRPKQRSGDEPELPPPVQLWVKDREAGRVIGRRGETVREVIEKSGADVKVQKSEEMPAGSKERQVQVIGTKEQQDEASTASTLRGLFSQTRQHGAAGKAAATFL</sequence>
<dbReference type="InterPro" id="IPR004087">
    <property type="entry name" value="KH_dom"/>
</dbReference>
<dbReference type="PROSITE" id="PS50084">
    <property type="entry name" value="KH_TYPE_1"/>
    <property type="match status" value="2"/>
</dbReference>
<feature type="domain" description="K Homology" evidence="4">
    <location>
        <begin position="171"/>
        <end position="246"/>
    </location>
</feature>
<keyword evidence="2" id="KW-0694">RNA-binding</keyword>
<name>A0A812QVE8_9DINO</name>
<feature type="region of interest" description="Disordered" evidence="3">
    <location>
        <begin position="150"/>
        <end position="174"/>
    </location>
</feature>
<feature type="compositionally biased region" description="Basic residues" evidence="3">
    <location>
        <begin position="34"/>
        <end position="51"/>
    </location>
</feature>
<evidence type="ECO:0000256" key="3">
    <source>
        <dbReference type="SAM" id="MobiDB-lite"/>
    </source>
</evidence>
<proteinExistence type="predicted"/>